<feature type="domain" description="EamA" evidence="2">
    <location>
        <begin position="16"/>
        <end position="139"/>
    </location>
</feature>
<dbReference type="PANTHER" id="PTHR22911:SF76">
    <property type="entry name" value="EAMA DOMAIN-CONTAINING PROTEIN"/>
    <property type="match status" value="1"/>
</dbReference>
<evidence type="ECO:0000259" key="2">
    <source>
        <dbReference type="Pfam" id="PF00892"/>
    </source>
</evidence>
<dbReference type="InterPro" id="IPR037185">
    <property type="entry name" value="EmrE-like"/>
</dbReference>
<keyword evidence="1" id="KW-0812">Transmembrane</keyword>
<feature type="transmembrane region" description="Helical" evidence="1">
    <location>
        <begin position="245"/>
        <end position="266"/>
    </location>
</feature>
<proteinExistence type="predicted"/>
<sequence length="298" mass="30139">MPAPRLSPRTATRIGLSAILLWSTLALATAASGRVPPFLLTALTFGIAGLAGLAIALPRDGLAILRQSPAAWLHGVGGLFGFHFLYFTALKLAPPAEAGLICYLWPLLIVLFSAALPGGGLRPAHVFGALAGLAGVATLLAGKGGLSGFSLAFVPGYLAALGAALVWAVYSVASRWFQAVPTGAVAGFCLGTAALAVPCHLALEPTLWPAGPAEWGAVAALGLGPVGLAFYVWDVGMKQGDVRFLGVAAYAAPVLSTLLLVAFGYAQAHWTLAAACLLIVGGAGLATRAAPRDLSEPG</sequence>
<evidence type="ECO:0000313" key="4">
    <source>
        <dbReference type="Proteomes" id="UP000294664"/>
    </source>
</evidence>
<reference evidence="3 4" key="1">
    <citation type="submission" date="2019-03" db="EMBL/GenBank/DDBJ databases">
        <title>Genomic Encyclopedia of Type Strains, Phase IV (KMG-IV): sequencing the most valuable type-strain genomes for metagenomic binning, comparative biology and taxonomic classification.</title>
        <authorList>
            <person name="Goeker M."/>
        </authorList>
    </citation>
    <scope>NUCLEOTIDE SEQUENCE [LARGE SCALE GENOMIC DNA]</scope>
    <source>
        <strain evidence="3 4">DSM 9035</strain>
    </source>
</reference>
<dbReference type="Proteomes" id="UP000294664">
    <property type="component" value="Unassembled WGS sequence"/>
</dbReference>
<feature type="transmembrane region" description="Helical" evidence="1">
    <location>
        <begin position="40"/>
        <end position="58"/>
    </location>
</feature>
<dbReference type="InterPro" id="IPR000620">
    <property type="entry name" value="EamA_dom"/>
</dbReference>
<feature type="transmembrane region" description="Helical" evidence="1">
    <location>
        <begin position="98"/>
        <end position="117"/>
    </location>
</feature>
<name>A0A4R3LYW0_9HYPH</name>
<evidence type="ECO:0000313" key="3">
    <source>
        <dbReference type="EMBL" id="TCT05914.1"/>
    </source>
</evidence>
<protein>
    <submittedName>
        <fullName evidence="3">EamA domain-containing membrane protein RarD</fullName>
    </submittedName>
</protein>
<feature type="transmembrane region" description="Helical" evidence="1">
    <location>
        <begin position="182"/>
        <end position="203"/>
    </location>
</feature>
<accession>A0A4R3LYW0</accession>
<keyword evidence="4" id="KW-1185">Reference proteome</keyword>
<keyword evidence="1" id="KW-0472">Membrane</keyword>
<feature type="transmembrane region" description="Helical" evidence="1">
    <location>
        <begin position="70"/>
        <end position="92"/>
    </location>
</feature>
<gene>
    <name evidence="3" type="ORF">EDC64_10315</name>
</gene>
<keyword evidence="1" id="KW-1133">Transmembrane helix</keyword>
<dbReference type="OrthoDB" id="9795732at2"/>
<feature type="transmembrane region" description="Helical" evidence="1">
    <location>
        <begin position="272"/>
        <end position="290"/>
    </location>
</feature>
<dbReference type="PANTHER" id="PTHR22911">
    <property type="entry name" value="ACYL-MALONYL CONDENSING ENZYME-RELATED"/>
    <property type="match status" value="1"/>
</dbReference>
<evidence type="ECO:0000256" key="1">
    <source>
        <dbReference type="SAM" id="Phobius"/>
    </source>
</evidence>
<dbReference type="EMBL" id="SMAI01000003">
    <property type="protein sequence ID" value="TCT05914.1"/>
    <property type="molecule type" value="Genomic_DNA"/>
</dbReference>
<feature type="transmembrane region" description="Helical" evidence="1">
    <location>
        <begin position="148"/>
        <end position="170"/>
    </location>
</feature>
<dbReference type="Pfam" id="PF00892">
    <property type="entry name" value="EamA"/>
    <property type="match status" value="2"/>
</dbReference>
<feature type="transmembrane region" description="Helical" evidence="1">
    <location>
        <begin position="215"/>
        <end position="233"/>
    </location>
</feature>
<dbReference type="AlphaFoldDB" id="A0A4R3LYW0"/>
<organism evidence="3 4">
    <name type="scientific">Aquabacter spiritensis</name>
    <dbReference type="NCBI Taxonomy" id="933073"/>
    <lineage>
        <taxon>Bacteria</taxon>
        <taxon>Pseudomonadati</taxon>
        <taxon>Pseudomonadota</taxon>
        <taxon>Alphaproteobacteria</taxon>
        <taxon>Hyphomicrobiales</taxon>
        <taxon>Xanthobacteraceae</taxon>
        <taxon>Aquabacter</taxon>
    </lineage>
</organism>
<feature type="domain" description="EamA" evidence="2">
    <location>
        <begin position="155"/>
        <end position="286"/>
    </location>
</feature>
<comment type="caution">
    <text evidence="3">The sequence shown here is derived from an EMBL/GenBank/DDBJ whole genome shotgun (WGS) entry which is preliminary data.</text>
</comment>
<feature type="transmembrane region" description="Helical" evidence="1">
    <location>
        <begin position="124"/>
        <end position="142"/>
    </location>
</feature>
<dbReference type="RefSeq" id="WP_132030451.1">
    <property type="nucleotide sequence ID" value="NZ_SMAI01000003.1"/>
</dbReference>
<dbReference type="SUPFAM" id="SSF103481">
    <property type="entry name" value="Multidrug resistance efflux transporter EmrE"/>
    <property type="match status" value="2"/>
</dbReference>
<dbReference type="GO" id="GO:0016020">
    <property type="term" value="C:membrane"/>
    <property type="evidence" value="ECO:0007669"/>
    <property type="project" value="InterPro"/>
</dbReference>